<dbReference type="EMBL" id="JBHSBA010000005">
    <property type="protein sequence ID" value="MFC4125492.1"/>
    <property type="molecule type" value="Genomic_DNA"/>
</dbReference>
<feature type="compositionally biased region" description="Basic and acidic residues" evidence="1">
    <location>
        <begin position="66"/>
        <end position="80"/>
    </location>
</feature>
<gene>
    <name evidence="2" type="ORF">ACFOW8_11185</name>
</gene>
<dbReference type="Proteomes" id="UP001595767">
    <property type="component" value="Unassembled WGS sequence"/>
</dbReference>
<evidence type="ECO:0000256" key="1">
    <source>
        <dbReference type="SAM" id="MobiDB-lite"/>
    </source>
</evidence>
<sequence>MNNVAVDTSRLAGFKLDLQDIAANVSSNATRFNTALTLPTGTSGLLGNLAASLEKFRSAHTSALQKDSHGTTDPTDAHAT</sequence>
<accession>A0ABV8L3R3</accession>
<organism evidence="2 3">
    <name type="scientific">Nocardia rhizosphaerae</name>
    <dbReference type="NCBI Taxonomy" id="1691571"/>
    <lineage>
        <taxon>Bacteria</taxon>
        <taxon>Bacillati</taxon>
        <taxon>Actinomycetota</taxon>
        <taxon>Actinomycetes</taxon>
        <taxon>Mycobacteriales</taxon>
        <taxon>Nocardiaceae</taxon>
        <taxon>Nocardia</taxon>
    </lineage>
</organism>
<reference evidence="3" key="1">
    <citation type="journal article" date="2019" name="Int. J. Syst. Evol. Microbiol.">
        <title>The Global Catalogue of Microorganisms (GCM) 10K type strain sequencing project: providing services to taxonomists for standard genome sequencing and annotation.</title>
        <authorList>
            <consortium name="The Broad Institute Genomics Platform"/>
            <consortium name="The Broad Institute Genome Sequencing Center for Infectious Disease"/>
            <person name="Wu L."/>
            <person name="Ma J."/>
        </authorList>
    </citation>
    <scope>NUCLEOTIDE SEQUENCE [LARGE SCALE GENOMIC DNA]</scope>
    <source>
        <strain evidence="3">CGMCC 4.7204</strain>
    </source>
</reference>
<protein>
    <recommendedName>
        <fullName evidence="4">Excreted virulence factor EspC (Type VII ESX diderm)</fullName>
    </recommendedName>
</protein>
<proteinExistence type="predicted"/>
<name>A0ABV8L3R3_9NOCA</name>
<evidence type="ECO:0008006" key="4">
    <source>
        <dbReference type="Google" id="ProtNLM"/>
    </source>
</evidence>
<feature type="region of interest" description="Disordered" evidence="1">
    <location>
        <begin position="60"/>
        <end position="80"/>
    </location>
</feature>
<evidence type="ECO:0000313" key="3">
    <source>
        <dbReference type="Proteomes" id="UP001595767"/>
    </source>
</evidence>
<evidence type="ECO:0000313" key="2">
    <source>
        <dbReference type="EMBL" id="MFC4125492.1"/>
    </source>
</evidence>
<comment type="caution">
    <text evidence="2">The sequence shown here is derived from an EMBL/GenBank/DDBJ whole genome shotgun (WGS) entry which is preliminary data.</text>
</comment>
<keyword evidence="3" id="KW-1185">Reference proteome</keyword>
<dbReference type="RefSeq" id="WP_378549641.1">
    <property type="nucleotide sequence ID" value="NZ_JBHSBA010000005.1"/>
</dbReference>